<accession>A0A0C9QHG2</accession>
<name>A0A0C9QHG2_9HYME</name>
<evidence type="ECO:0000313" key="1">
    <source>
        <dbReference type="EMBL" id="JAG69784.1"/>
    </source>
</evidence>
<feature type="non-terminal residue" evidence="1">
    <location>
        <position position="1"/>
    </location>
</feature>
<reference evidence="1" key="1">
    <citation type="submission" date="2015-01" db="EMBL/GenBank/DDBJ databases">
        <title>Transcriptome Assembly of Fopius arisanus.</title>
        <authorList>
            <person name="Geib S."/>
        </authorList>
    </citation>
    <scope>NUCLEOTIDE SEQUENCE</scope>
</reference>
<gene>
    <name evidence="1" type="primary">modC</name>
    <name evidence="1" type="ORF">g.5362</name>
</gene>
<protein>
    <submittedName>
        <fullName evidence="1">ModC protein</fullName>
    </submittedName>
</protein>
<dbReference type="AlphaFoldDB" id="A0A0C9QHG2"/>
<organism evidence="1">
    <name type="scientific">Fopius arisanus</name>
    <dbReference type="NCBI Taxonomy" id="64838"/>
    <lineage>
        <taxon>Eukaryota</taxon>
        <taxon>Metazoa</taxon>
        <taxon>Ecdysozoa</taxon>
        <taxon>Arthropoda</taxon>
        <taxon>Hexapoda</taxon>
        <taxon>Insecta</taxon>
        <taxon>Pterygota</taxon>
        <taxon>Neoptera</taxon>
        <taxon>Endopterygota</taxon>
        <taxon>Hymenoptera</taxon>
        <taxon>Apocrita</taxon>
        <taxon>Ichneumonoidea</taxon>
        <taxon>Braconidae</taxon>
        <taxon>Opiinae</taxon>
        <taxon>Fopius</taxon>
    </lineage>
</organism>
<dbReference type="EMBL" id="GBYB01000017">
    <property type="protein sequence ID" value="JAG69784.1"/>
    <property type="molecule type" value="Transcribed_RNA"/>
</dbReference>
<dbReference type="PANTHER" id="PTHR33053">
    <property type="entry name" value="PROTEIN, PUTATIVE-RELATED"/>
    <property type="match status" value="1"/>
</dbReference>
<dbReference type="PANTHER" id="PTHR33053:SF9">
    <property type="entry name" value="AGAP000105-PA"/>
    <property type="match status" value="1"/>
</dbReference>
<sequence>FRALGVGRKPNLKSIINIKMNKFKKSGSFYRLKKYRIRKRLEANATVFQSADQTDNSVKIFDDQIKQKLNLGHPQPMKNESEISSISLKDTASDVGIGDNDSSNSVIGFDDNTFENDQSDDETSFLSQCDKFHNNQDVSTVETNEAETHPPSVTMTEKLRQWALDNIASISLRAVTELLKLLRTENYEDLPTTAHQLLGFQHSIKSRPMVAKSKEIGQYIYMGITNSLLNRVTFNIYNEKVIKLYIHIDGASLFKTSRGQLWPILAKIHHPHYSATPFAVAIYYGNSKPDSVDDFMKDFVTEANELIENGVTIGESLYKVEIPAIICDGQARAFIKCIKGPTGYFSCERCTVKGIHVNKRRVYPEIDCPKRTNQSFIEKTQPEHHKGESCSPLTTIRHLDPIRSIPLDVMHLLFLNDMKFLLNKWFVEVNSCRLKATERITFEKRMTSISSCVPAEFQRKVFDIEMIGRWKATQYSFILLYLGSIVLKKVLSKHLYRHFLHFHVACRILCSIELAVSHVDQADELLKDFFQSMPAYYGPDCQTMNWHLLIHVADDVRHFQAPLTDYSAFFGENFLGKLQELVKGRARPLAQLVNKLRALESSDSAKIQKKWEICNCRVILNPELQHFKGNDVIPVQSLQLRGMLLETKEPNNVVQLKSGKIFSIRRILINNDIKFPSNDSNGCYVEGFFDVTKKNVFEKPYPSEDVGIVEVREFSKDLTHYPVSSVKSKCVFISIDNKNYAITMLHNQ</sequence>
<proteinExistence type="predicted"/>